<protein>
    <recommendedName>
        <fullName evidence="5">Cadherin domain-containing protein</fullName>
    </recommendedName>
</protein>
<feature type="region of interest" description="Disordered" evidence="1">
    <location>
        <begin position="1419"/>
        <end position="1447"/>
    </location>
</feature>
<evidence type="ECO:0000313" key="3">
    <source>
        <dbReference type="EMBL" id="KAK7242594.1"/>
    </source>
</evidence>
<dbReference type="Proteomes" id="UP001363151">
    <property type="component" value="Unassembled WGS sequence"/>
</dbReference>
<evidence type="ECO:0000313" key="4">
    <source>
        <dbReference type="Proteomes" id="UP001363151"/>
    </source>
</evidence>
<proteinExistence type="predicted"/>
<feature type="compositionally biased region" description="Low complexity" evidence="1">
    <location>
        <begin position="747"/>
        <end position="756"/>
    </location>
</feature>
<dbReference type="EMBL" id="JBBJCI010000141">
    <property type="protein sequence ID" value="KAK7242594.1"/>
    <property type="molecule type" value="Genomic_DNA"/>
</dbReference>
<accession>A0ABR1G1S6</accession>
<organism evidence="3 4">
    <name type="scientific">Aureococcus anophagefferens</name>
    <name type="common">Harmful bloom alga</name>
    <dbReference type="NCBI Taxonomy" id="44056"/>
    <lineage>
        <taxon>Eukaryota</taxon>
        <taxon>Sar</taxon>
        <taxon>Stramenopiles</taxon>
        <taxon>Ochrophyta</taxon>
        <taxon>Pelagophyceae</taxon>
        <taxon>Pelagomonadales</taxon>
        <taxon>Pelagomonadaceae</taxon>
        <taxon>Aureococcus</taxon>
    </lineage>
</organism>
<sequence>MARAARWLGLLLCCVAGTSAVSLTTASSGLVYEPDVDFHGSDEITVTVRSAAGEFASAAVPVVIEAANDAPELAGVAAARDAAAALDVVAGGGARALVLGGAPAGVRISTASGGGAWPAASAALNVSGSLDGVNARASAACAYVPPPHFDGLGVIDFVAEDAHGARDAAAAVIRVAFVDDAPTFDLGPAVDGATGAVDALEDAAVRLGGGLRSGIGADARRTPSPRVAAFSDADSTAASLVISLSADDAAVAFALVGDHPDVILDDGELRGLAGDLAVAFDDVELLPAPDWHGFARVALSVAAAEDEAAILASTSFLLRVRALQDAPAVVDGFHGAREVDEDAPLALTGVSVVDADYDDAAVAAAPSLYCTLRVSARRGSVALAGGTWAAAAAGASLVDDDAGSLTLAGRPGELTAALASLVYTSAPDGDGGDVVDFSVDDGGAFPCDDQSCEALTGALAVPIAVASVKDAPRITAPATVRYAEAFRGVALGRNGTKRETPVAGVEFEDPDSDVLAVTVVAAGGGVRTVDRVPDVDYGDDLWSERGAVVRRATLRASPERLNAALSTLAWVGDDAAGDKDGLVAGAITITATDGDGLETTATIALEASAFNDAPVLSSDLRSAEFAEDSGWAALPAVAATDFDDATLELRAAARPEGALEVHEIRTAANGGARAPAVHVISVSNASNASDPVGDGGFYVTVDLRHVPRLPPGAATRETTGLIRFDAVARIDDERRGAAGRARRETPDGSSDLSGESLESKLRALTNVRLSGLRVVAARDDYAAEDPFDAEDMRYDGAKPSPAKKGGHVWRVTMSGATPGAASAPLVASVDNSSLLAAASRVARTANAVGGTLDLAVAGFCCASVAANASGADLQRALNALPSVAAVRASRSDAEDAQGGFTWSVTFLGLAPFLEANGTARAKTVDLAARSDRLTGEGAAAAATLVTARSGAPALWRVEVGHDGDRAVHAVTLGDGAGFVRLGLDTRNCSSRAGGSGYLAAGSLRWTRPIPRAAVGDLDDESYGWTVREGRVVPAYPPHAGHELGGPNSSVEAQLLRLPNWRDMGPARLDVTRHEHESSNRVTWRVTFSDAPHALPLLRVKAVEGNDDEDYDDLSLSDADAAREEAWAAANTTQTKVASLGNRANVRSRVAQGGRASTALELEAPPLGGTFRLGWGDDGQWTAPLTVGASEDDVAAALGALPAFLRPGAGRGAEFVVARDGPLAGGGYAYWTDAAALRGPRTRRARARLWRPAHDAGVLRLGVARAPLAVLSGDYRGDVAVSASGSPASLTAALAGLAFRPLGDYFGVVAVDLAVADAAGATDHLGLTVTVAGANDGPHFDWYGAAVDVSGAGYGTYALDVDEDAEGRLLGLALRDADANPGEVHAVTLKAKHGILAVHRAPADPDAVARRDDATTWHEDAGVPGVAKEPLPANRTAPAAGRSSRDDENNELVLTGSLAAINDALATLTYVSLRDFNGVDAVTLDAVDGSGARATPRSLAVRVRPVNDFPVWAVDAEARNFALAPEMGAADVAGRGVARLYGYHASTASAHDASAYFNANNYSGNGSLVVAARFVDEDCGFVRVGGLSVDDADAYSPTLDSLPGVDFGGWPAHLEVRATVGFGKLNLRAGTGAGAAAVLKAAGASDLQVVDGDAVAGSRTLVVRGRIAGVRAALGALAYAPDAHWNGVDVLELTASDGGDAAYGAGGPRSAAVLIALEVAPVADAPQVVVPAALETFGVDALEDEVLQFGGPAAQASQNRVAGAFAVVDDDLVDLRSTARRWLVPYSRSADTLDVRTPRLGDLDGGEANREDASSTKGTYAYANSHEQAAAGLAVAHVDAGDVESDRHGYRVHRVRDRYTLVVAARRGFVALPTAHAPEDADWKKEHTLVNYTLAEANRALVGLQYVPDFNWNSAAQARKAADVAGFDGRVDGDGPLETITVAAYDATGRSGSSTYEFYVKPVNDAPVLASVRSGARDPYAGEADQATRLTFRADTLVVAEDGSSSDLGATVRDVDALDVVGGLIDVVAVATRGVLRLDDAARAAGGRGRVRLSAGAEGSRLLGFSGEPDAVAAALGALNYAPDADFAGDDAVLVTASDRGNSGAGGDGSDALELPVEVRPTCDAPVVAPRSRAYATAEDAAATVGFDIFDEDHANLLRAYEAGLDVSGAPVNATSDATFFPLVSATLTAGNGSLTIEEGARRALRFVRGTSGVSESLIAFRATIADAAAAVAAVSYAPRRDYFSAPVRAGVPALDRVELVLEDLGLDFGGLPDGFGGVDCAPLVGSAHAKVRVDAVNDGPVVKVPGAVYEASDLAGSTFRDGAVRGDLVLKRIKPMAVPEDTILELGSLVSVADDADDADAFPDAVGALTVSVSNGEFALGVLGAGAAVATDPRDGPVDDVDDGVDDEDDDRFRAGSRWRRAAVRWRVRPGDRDAALRGLRFRGLPDAHGNASLTVAWEDGGHGGLGNARGVAGCRDCSPAFRGSAEDLAPSLHDAKTIPVVVAPVPDAPYVDSAYGGGASVEVPEDGDVWLRGVRVVDPDDADAPFTLRLAADRGSVSLGFPPPSSLRFEVGDGDMDRAVRCRGPLSAINAVLADLRYAPPRDFTTAGAGALDVLSLVVHDVDDFDRSASSTIRLRVAPSSNWNDAPALRIPNASRVGSPCVARPEGALRRTRGRTEDPGRDADEVPVCDRRVAVASMAGFVEDVVRHPFGGITFSDADEAEILYTAPRLEVRLAVTNGLLKFDGADGLGLQALDEAAPLGVFRSRQAFRGAPDLLTAAMRSLAYVTKENWYGVDALNISVVDGKGHDDAATIILDVDRAPDRPFLEARADEAAPLYRYGGFGGPTGAWGPAAALEDAPLLTSEDVRFRLPTLRVRDVDAEANADAVAAAGRAGETAADAIRELVRGREVPNALEGPKVEVEARLTLRVSVHFGKVSLCALKCPGVSFLEPDYAFEARRRGGVAALAGVRAPPFEPYAVLEAGARTGDGTVRTGRPQLRWWRNATLRGTAAALTRALWDAHYWPDLNYNSDAAGREDDVLTVRLSEEPPSGDGSPSDEAVLRVQVAAANDAPVVAAARLETLARPLSSTGEAPTTGDGLSLAVVAVDDDALVTTEDEPLVLAELFSVRDADAAEAGGDATALEVTVDATRGAAAFALDAPDVLFLEPADWGAWNDTAAAAYETRQPWRDVGARRVVFLAGPDAANAALAALAFIPARDWHGSGATVTVTCDDRGNFGAGGAARAARTVKIRVREANDPPTLAAPELGGADALYLDAGGRGRLAGASAVDAKLGHVAAFAPRDRFGALRRMEAGLEPHAPYASPDEAAHAGSELWRSAPARGTRDVVDDAYYAGAGSDPAHGWRSANVGDLAARGSSRPRFFSELDDRLYFAADGDGGRGAELWASDGTGSHLVADVLPGAGSSDPRFVTTYGDLLYFSARGNDARNWRVPLDHVDDCGSARQSSFEPRAHFVVAEHNVWEPGWTYDCPQGFRWMTSAEGDAAFTGANFGPSTGAGWVTGDDTSEPLVYYDQCGWEGYRWGGKAREHFRFSDSHITGSYKSAGSPDGRRPDLDRKRRGKVDLRVNKFAGIMCIEDGAYAGVSPTGAELWVSDGRTETYRAAEIRPGGPESHSDPRYLAVFDGALFMSADDGFHGRELFRFVADDDAGRGSARMVGDLRRGPEPSHPRYLTACGGFLWFAADDGFSGDELWVSDGKLGFLDRDRGDAAHPSSFPEVGGAGTRVAADVFAGRPGSQPDHLACLDGTLLFAASTKHEGRELWRATWKYRNDTATLDVALVKDIRPGTKPSNPSSIFAFNGRAYFAADDGVVGAELWVTDGSGANTRLLEDLRPGARGSSPKYFTALTTEASRLFFLATTSDLGDARGSSLEAPVARRLFESDGTRHGTKRVYDQTEALFDVDDEVLDAAWPRTLAPLGAALYYPARRGSTKLRGGAAAGRATSGAPRRLRTLAFAVYDVDVGESLHMTLTVDPPEAGGLTLGDLRGCTLLDGDGVRDAKLDLRGSRDELNGAMEDLSFEARDGFHGRAIVFASVKDDAPRCPAANATDGTRGPNATADDCVRGFNATAYGNATVFVRKRNLPPSIVVARGPVGAAPDATPTLIRKAAVVDDPDATETNFGVDPTTGLRVAPRLVVTVASARGRVSLAATDAALSFLEGEGTQDRRTVFDGALPDLNRALATLAYECWSLDGCAAGEADAINVTVDDGGFSGYGGALTASGSIPVVLVGY</sequence>
<feature type="region of interest" description="Disordered" evidence="1">
    <location>
        <begin position="735"/>
        <end position="756"/>
    </location>
</feature>
<gene>
    <name evidence="3" type="ORF">SO694_00016060</name>
</gene>
<evidence type="ECO:0008006" key="5">
    <source>
        <dbReference type="Google" id="ProtNLM"/>
    </source>
</evidence>
<reference evidence="3 4" key="1">
    <citation type="submission" date="2024-03" db="EMBL/GenBank/DDBJ databases">
        <title>Aureococcus anophagefferens CCMP1851 and Kratosvirus quantuckense: Draft genome of a second virus-susceptible host strain in the model system.</title>
        <authorList>
            <person name="Chase E."/>
            <person name="Truchon A.R."/>
            <person name="Schepens W."/>
            <person name="Wilhelm S.W."/>
        </authorList>
    </citation>
    <scope>NUCLEOTIDE SEQUENCE [LARGE SCALE GENOMIC DNA]</scope>
    <source>
        <strain evidence="3 4">CCMP1851</strain>
    </source>
</reference>
<keyword evidence="2" id="KW-0732">Signal</keyword>
<keyword evidence="4" id="KW-1185">Reference proteome</keyword>
<feature type="signal peptide" evidence="2">
    <location>
        <begin position="1"/>
        <end position="20"/>
    </location>
</feature>
<feature type="chain" id="PRO_5046655096" description="Cadherin domain-containing protein" evidence="2">
    <location>
        <begin position="21"/>
        <end position="4246"/>
    </location>
</feature>
<evidence type="ECO:0000256" key="2">
    <source>
        <dbReference type="SAM" id="SignalP"/>
    </source>
</evidence>
<comment type="caution">
    <text evidence="3">The sequence shown here is derived from an EMBL/GenBank/DDBJ whole genome shotgun (WGS) entry which is preliminary data.</text>
</comment>
<evidence type="ECO:0000256" key="1">
    <source>
        <dbReference type="SAM" id="MobiDB-lite"/>
    </source>
</evidence>
<feature type="compositionally biased region" description="Basic and acidic residues" evidence="1">
    <location>
        <begin position="735"/>
        <end position="746"/>
    </location>
</feature>
<name>A0ABR1G1S6_AURAN</name>